<proteinExistence type="predicted"/>
<dbReference type="NCBIfam" id="TIGR04183">
    <property type="entry name" value="Por_Secre_tail"/>
    <property type="match status" value="1"/>
</dbReference>
<feature type="signal peptide" evidence="1">
    <location>
        <begin position="1"/>
        <end position="22"/>
    </location>
</feature>
<evidence type="ECO:0000256" key="1">
    <source>
        <dbReference type="SAM" id="SignalP"/>
    </source>
</evidence>
<reference evidence="3 4" key="1">
    <citation type="submission" date="2019-05" db="EMBL/GenBank/DDBJ databases">
        <authorList>
            <person name="Qu J.-H."/>
        </authorList>
    </citation>
    <scope>NUCLEOTIDE SEQUENCE [LARGE SCALE GENOMIC DNA]</scope>
    <source>
        <strain evidence="3 4">NS28</strain>
    </source>
</reference>
<dbReference type="Proteomes" id="UP000323994">
    <property type="component" value="Unassembled WGS sequence"/>
</dbReference>
<feature type="chain" id="PRO_5024332519" evidence="1">
    <location>
        <begin position="23"/>
        <end position="389"/>
    </location>
</feature>
<dbReference type="OrthoDB" id="925894at2"/>
<keyword evidence="1" id="KW-0732">Signal</keyword>
<feature type="domain" description="Secretion system C-terminal sorting" evidence="2">
    <location>
        <begin position="316"/>
        <end position="381"/>
    </location>
</feature>
<evidence type="ECO:0000259" key="2">
    <source>
        <dbReference type="Pfam" id="PF18962"/>
    </source>
</evidence>
<evidence type="ECO:0000313" key="4">
    <source>
        <dbReference type="Proteomes" id="UP000323994"/>
    </source>
</evidence>
<accession>A0A5M8R1L1</accession>
<dbReference type="RefSeq" id="WP_139010971.1">
    <property type="nucleotide sequence ID" value="NZ_VBSN01000026.1"/>
</dbReference>
<evidence type="ECO:0000313" key="3">
    <source>
        <dbReference type="EMBL" id="KAA6440854.1"/>
    </source>
</evidence>
<dbReference type="InterPro" id="IPR026444">
    <property type="entry name" value="Secre_tail"/>
</dbReference>
<organism evidence="3 4">
    <name type="scientific">Dyadobacter flavalbus</name>
    <dbReference type="NCBI Taxonomy" id="2579942"/>
    <lineage>
        <taxon>Bacteria</taxon>
        <taxon>Pseudomonadati</taxon>
        <taxon>Bacteroidota</taxon>
        <taxon>Cytophagia</taxon>
        <taxon>Cytophagales</taxon>
        <taxon>Spirosomataceae</taxon>
        <taxon>Dyadobacter</taxon>
    </lineage>
</organism>
<keyword evidence="4" id="KW-1185">Reference proteome</keyword>
<dbReference type="EMBL" id="VBSN01000026">
    <property type="protein sequence ID" value="KAA6440854.1"/>
    <property type="molecule type" value="Genomic_DNA"/>
</dbReference>
<dbReference type="AlphaFoldDB" id="A0A5M8R1L1"/>
<sequence length="389" mass="42351">MLRTFRTVTSLFLMLITSLCFAQNTPIDNVAPGPHLFFNAKNVVTSNDVTPSVSFDIYMSVSQAYVDYLNANGAQFGLQSVDVAWDVDFGTDGTVGPASVVTNSGVKVSNQIQTVQAQLNVQGNSPAGYDAKFKYTFTRTDENAALTVEPVKVASVKVTFGPNVTIGTVANGAKIQFRCQESGFGTGLSGSKWGDLSGNNRNIVGTDNLDVPLPVRLVSFNAVKQENVAFLSWITTEEVNSEKFDVQRSTNGKEWKTIATIAAKGDSKELVNYEAIDKEPVNGLNLYRLHMIDKDGSSTFSKIQSLNFDVMSNISIYPNPVSEQLSVLASDWNNVASVQILNANGLKVYESSNDPIKTINVEHLPTGMYIVKVTEKNNVVNNYKILLAK</sequence>
<gene>
    <name evidence="3" type="ORF">FEM33_04810</name>
</gene>
<dbReference type="Pfam" id="PF18962">
    <property type="entry name" value="Por_Secre_tail"/>
    <property type="match status" value="1"/>
</dbReference>
<protein>
    <submittedName>
        <fullName evidence="3">T9SS type A sorting domain-containing protein</fullName>
    </submittedName>
</protein>
<name>A0A5M8R1L1_9BACT</name>
<comment type="caution">
    <text evidence="3">The sequence shown here is derived from an EMBL/GenBank/DDBJ whole genome shotgun (WGS) entry which is preliminary data.</text>
</comment>